<feature type="transmembrane region" description="Helical" evidence="1">
    <location>
        <begin position="297"/>
        <end position="323"/>
    </location>
</feature>
<dbReference type="OrthoDB" id="72269at2759"/>
<gene>
    <name evidence="2" type="ORF">CC1G_14142</name>
</gene>
<evidence type="ECO:0000256" key="1">
    <source>
        <dbReference type="SAM" id="Phobius"/>
    </source>
</evidence>
<protein>
    <submittedName>
        <fullName evidence="2">Uncharacterized protein</fullName>
    </submittedName>
</protein>
<keyword evidence="1" id="KW-0472">Membrane</keyword>
<dbReference type="InParanoid" id="D6RLK3"/>
<feature type="transmembrane region" description="Helical" evidence="1">
    <location>
        <begin position="124"/>
        <end position="144"/>
    </location>
</feature>
<feature type="transmembrane region" description="Helical" evidence="1">
    <location>
        <begin position="12"/>
        <end position="30"/>
    </location>
</feature>
<evidence type="ECO:0000313" key="2">
    <source>
        <dbReference type="EMBL" id="EFI28115.1"/>
    </source>
</evidence>
<sequence>MSSSCRGRALTIIVFGVLGILAPLLIFGNMKQSRLAHLLYPMCLKSDSPPEATPFRLRYTGILHIDQLLCTLVSFFQPALDPSPLPVLKYFLGTHGPLVLIPLVESKRRGSRFPVRAAMVMWGLYQLITIGVGSPWYWLGFILHSNHNTSKSFDMQALPRSKAKAVVASFITGSVLPFAAMMFSHDPWATAAWQVFPLLTWISDVVFSRVFSTPEGAVVRRSGTGIIGRVYGIVFVVSAVTHVKYAQSLRLWELSSQVSPTTSIRDGVDMFLKWDLLFGYGTFMLGSCWFATTRKELALVIVWNIMGTIVVGPGAVLAATSIWRECRVDGLNVDQAKEK</sequence>
<dbReference type="KEGG" id="cci:CC1G_14142"/>
<dbReference type="Proteomes" id="UP000001861">
    <property type="component" value="Unassembled WGS sequence"/>
</dbReference>
<feature type="transmembrane region" description="Helical" evidence="1">
    <location>
        <begin position="165"/>
        <end position="185"/>
    </location>
</feature>
<dbReference type="HOGENOM" id="CLU_051717_0_0_1"/>
<name>D6RLK3_COPC7</name>
<feature type="transmembrane region" description="Helical" evidence="1">
    <location>
        <begin position="271"/>
        <end position="290"/>
    </location>
</feature>
<dbReference type="AlphaFoldDB" id="D6RLK3"/>
<organism evidence="2 3">
    <name type="scientific">Coprinopsis cinerea (strain Okayama-7 / 130 / ATCC MYA-4618 / FGSC 9003)</name>
    <name type="common">Inky cap fungus</name>
    <name type="synonym">Hormographiella aspergillata</name>
    <dbReference type="NCBI Taxonomy" id="240176"/>
    <lineage>
        <taxon>Eukaryota</taxon>
        <taxon>Fungi</taxon>
        <taxon>Dikarya</taxon>
        <taxon>Basidiomycota</taxon>
        <taxon>Agaricomycotina</taxon>
        <taxon>Agaricomycetes</taxon>
        <taxon>Agaricomycetidae</taxon>
        <taxon>Agaricales</taxon>
        <taxon>Agaricineae</taxon>
        <taxon>Psathyrellaceae</taxon>
        <taxon>Coprinopsis</taxon>
    </lineage>
</organism>
<dbReference type="GeneID" id="9379634"/>
<keyword evidence="1" id="KW-1133">Transmembrane helix</keyword>
<dbReference type="RefSeq" id="XP_002911609.1">
    <property type="nucleotide sequence ID" value="XM_002911563.1"/>
</dbReference>
<keyword evidence="1" id="KW-0812">Transmembrane</keyword>
<dbReference type="VEuPathDB" id="FungiDB:CC1G_14142"/>
<dbReference type="STRING" id="240176.D6RLK3"/>
<evidence type="ECO:0000313" key="3">
    <source>
        <dbReference type="Proteomes" id="UP000001861"/>
    </source>
</evidence>
<proteinExistence type="predicted"/>
<accession>D6RLK3</accession>
<feature type="transmembrane region" description="Helical" evidence="1">
    <location>
        <begin position="191"/>
        <end position="211"/>
    </location>
</feature>
<feature type="transmembrane region" description="Helical" evidence="1">
    <location>
        <begin position="223"/>
        <end position="243"/>
    </location>
</feature>
<dbReference type="EMBL" id="AACS02000003">
    <property type="protein sequence ID" value="EFI28115.1"/>
    <property type="molecule type" value="Genomic_DNA"/>
</dbReference>
<comment type="caution">
    <text evidence="2">The sequence shown here is derived from an EMBL/GenBank/DDBJ whole genome shotgun (WGS) entry which is preliminary data.</text>
</comment>
<keyword evidence="3" id="KW-1185">Reference proteome</keyword>
<dbReference type="OMA" id="MAMWREG"/>
<reference evidence="2 3" key="1">
    <citation type="journal article" date="2010" name="Proc. Natl. Acad. Sci. U.S.A.">
        <title>Insights into evolution of multicellular fungi from the assembled chromosomes of the mushroom Coprinopsis cinerea (Coprinus cinereus).</title>
        <authorList>
            <person name="Stajich J.E."/>
            <person name="Wilke S.K."/>
            <person name="Ahren D."/>
            <person name="Au C.H."/>
            <person name="Birren B.W."/>
            <person name="Borodovsky M."/>
            <person name="Burns C."/>
            <person name="Canback B."/>
            <person name="Casselton L.A."/>
            <person name="Cheng C.K."/>
            <person name="Deng J."/>
            <person name="Dietrich F.S."/>
            <person name="Fargo D.C."/>
            <person name="Farman M.L."/>
            <person name="Gathman A.C."/>
            <person name="Goldberg J."/>
            <person name="Guigo R."/>
            <person name="Hoegger P.J."/>
            <person name="Hooker J.B."/>
            <person name="Huggins A."/>
            <person name="James T.Y."/>
            <person name="Kamada T."/>
            <person name="Kilaru S."/>
            <person name="Kodira C."/>
            <person name="Kues U."/>
            <person name="Kupfer D."/>
            <person name="Kwan H.S."/>
            <person name="Lomsadze A."/>
            <person name="Li W."/>
            <person name="Lilly W.W."/>
            <person name="Ma L.J."/>
            <person name="Mackey A.J."/>
            <person name="Manning G."/>
            <person name="Martin F."/>
            <person name="Muraguchi H."/>
            <person name="Natvig D.O."/>
            <person name="Palmerini H."/>
            <person name="Ramesh M.A."/>
            <person name="Rehmeyer C.J."/>
            <person name="Roe B.A."/>
            <person name="Shenoy N."/>
            <person name="Stanke M."/>
            <person name="Ter-Hovhannisyan V."/>
            <person name="Tunlid A."/>
            <person name="Velagapudi R."/>
            <person name="Vision T.J."/>
            <person name="Zeng Q."/>
            <person name="Zolan M.E."/>
            <person name="Pukkila P.J."/>
        </authorList>
    </citation>
    <scope>NUCLEOTIDE SEQUENCE [LARGE SCALE GENOMIC DNA]</scope>
    <source>
        <strain evidence="3">Okayama-7 / 130 / ATCC MYA-4618 / FGSC 9003</strain>
    </source>
</reference>